<feature type="compositionally biased region" description="Acidic residues" evidence="1">
    <location>
        <begin position="655"/>
        <end position="688"/>
    </location>
</feature>
<dbReference type="InParanoid" id="A0A0G4ENB0"/>
<dbReference type="Gene3D" id="3.30.565.10">
    <property type="entry name" value="Histidine kinase-like ATPase, C-terminal domain"/>
    <property type="match status" value="1"/>
</dbReference>
<keyword evidence="3" id="KW-1185">Reference proteome</keyword>
<feature type="region of interest" description="Disordered" evidence="1">
    <location>
        <begin position="595"/>
        <end position="702"/>
    </location>
</feature>
<dbReference type="AlphaFoldDB" id="A0A0G4ENB0"/>
<feature type="region of interest" description="Disordered" evidence="1">
    <location>
        <begin position="297"/>
        <end position="339"/>
    </location>
</feature>
<dbReference type="SUPFAM" id="SSF55874">
    <property type="entry name" value="ATPase domain of HSP90 chaperone/DNA topoisomerase II/histidine kinase"/>
    <property type="match status" value="1"/>
</dbReference>
<evidence type="ECO:0000256" key="1">
    <source>
        <dbReference type="SAM" id="MobiDB-lite"/>
    </source>
</evidence>
<dbReference type="Proteomes" id="UP000041254">
    <property type="component" value="Unassembled WGS sequence"/>
</dbReference>
<feature type="compositionally biased region" description="Basic residues" evidence="1">
    <location>
        <begin position="608"/>
        <end position="618"/>
    </location>
</feature>
<dbReference type="PANTHER" id="PTHR48444">
    <property type="entry name" value="DNA TOPOISOMERASE 6 SUBUNIT B"/>
    <property type="match status" value="1"/>
</dbReference>
<organism evidence="2 3">
    <name type="scientific">Vitrella brassicaformis (strain CCMP3155)</name>
    <dbReference type="NCBI Taxonomy" id="1169540"/>
    <lineage>
        <taxon>Eukaryota</taxon>
        <taxon>Sar</taxon>
        <taxon>Alveolata</taxon>
        <taxon>Colpodellida</taxon>
        <taxon>Vitrellaceae</taxon>
        <taxon>Vitrella</taxon>
    </lineage>
</organism>
<dbReference type="VEuPathDB" id="CryptoDB:Vbra_5268"/>
<evidence type="ECO:0000313" key="3">
    <source>
        <dbReference type="Proteomes" id="UP000041254"/>
    </source>
</evidence>
<evidence type="ECO:0000313" key="2">
    <source>
        <dbReference type="EMBL" id="CEL98482.1"/>
    </source>
</evidence>
<gene>
    <name evidence="2" type="ORF">Vbra_5268</name>
</gene>
<dbReference type="FunCoup" id="A0A0G4ENB0">
    <property type="interactions" value="8"/>
</dbReference>
<reference evidence="2 3" key="1">
    <citation type="submission" date="2014-11" db="EMBL/GenBank/DDBJ databases">
        <authorList>
            <person name="Zhu J."/>
            <person name="Qi W."/>
            <person name="Song R."/>
        </authorList>
    </citation>
    <scope>NUCLEOTIDE SEQUENCE [LARGE SCALE GENOMIC DNA]</scope>
</reference>
<dbReference type="EMBL" id="CDMY01000271">
    <property type="protein sequence ID" value="CEL98482.1"/>
    <property type="molecule type" value="Genomic_DNA"/>
</dbReference>
<name>A0A0G4ENB0_VITBC</name>
<sequence length="702" mass="75818">MDGLMDSGPPGLSGGNFFLENMALTGFTADEGVLMTAKELVDNALDAVKRLQPHARQFECQHKQQVEVLLEDHGLNDEDLLHPTDGQRFVEVVVRDSGIGLQHNNVDLLGTIFGSSSSAQNAANDALSVAGKFGVGLKMVLLNSHIHADGTVRIKSRLSSREFFHFSLSYSGDDGEVTAQPAEDAIATNFPFMTEFRVCIAYPSETLLPSIQRLCNYLLLAKVWHPELELRLCVECQHVDMHPFTLDTTHQHPQEVISSLIGVDGAGSSGSSSVVVHHTHFGATFKCEMVAVLDKKAPQAGHHGQQTAEQGEGDEADDDATQHEEADGPPEGDELRRASDDQTYNGTIQLYRSVNGMPLLSSEALSCGLTSLMGGFLRREGEQYGITLNNTHNNTTIAQANQDDSQGGMLGGVECVTFTIAKKTDDWTRLRVFVNVSGASMEFGSFQKSFVKASHHLETAVLQCTRAIFKALRHKCPDAFQCDEERRYEAARTIFLPVMSSNLCDIVFRSQNGAFRDEVLSLLSLAMQRMEASAQLADAPDAAAGAAGDGGPPDSQATIRVDSQQHQEHEAPPPPPPPLSRPQAESILTALLQKRLDRLSGGPNGAKAKSKKKKRRRAAGAGVAGGGVRAKAKAKRAPAPRAARDMDDTLREEDGGPEEGEGEGGEGEGEDEQQDDDANMQDTYDEEMGGGGSPYEDLIEGW</sequence>
<dbReference type="OrthoDB" id="1562195at2759"/>
<proteinExistence type="predicted"/>
<dbReference type="InterPro" id="IPR036890">
    <property type="entry name" value="HATPase_C_sf"/>
</dbReference>
<protein>
    <submittedName>
        <fullName evidence="2">Uncharacterized protein</fullName>
    </submittedName>
</protein>
<dbReference type="PANTHER" id="PTHR48444:SF1">
    <property type="entry name" value="DNA TOPOISOMERASE 6 SUBUNIT B"/>
    <property type="match status" value="1"/>
</dbReference>
<dbReference type="PhylomeDB" id="A0A0G4ENB0"/>
<feature type="compositionally biased region" description="Basic and acidic residues" evidence="1">
    <location>
        <begin position="642"/>
        <end position="654"/>
    </location>
</feature>
<accession>A0A0G4ENB0</accession>
<feature type="region of interest" description="Disordered" evidence="1">
    <location>
        <begin position="538"/>
        <end position="582"/>
    </location>
</feature>